<gene>
    <name evidence="2" type="ORF">Gotri_011935</name>
</gene>
<feature type="compositionally biased region" description="Basic and acidic residues" evidence="1">
    <location>
        <begin position="525"/>
        <end position="543"/>
    </location>
</feature>
<evidence type="ECO:0000313" key="2">
    <source>
        <dbReference type="EMBL" id="MBA0762301.1"/>
    </source>
</evidence>
<comment type="caution">
    <text evidence="2">The sequence shown here is derived from an EMBL/GenBank/DDBJ whole genome shotgun (WGS) entry which is preliminary data.</text>
</comment>
<protein>
    <submittedName>
        <fullName evidence="2">Uncharacterized protein</fullName>
    </submittedName>
</protein>
<feature type="compositionally biased region" description="Basic and acidic residues" evidence="1">
    <location>
        <begin position="684"/>
        <end position="699"/>
    </location>
</feature>
<dbReference type="Proteomes" id="UP000593568">
    <property type="component" value="Unassembled WGS sequence"/>
</dbReference>
<name>A0A7J9DNQ3_9ROSI</name>
<feature type="compositionally biased region" description="Basic and acidic residues" evidence="1">
    <location>
        <begin position="468"/>
        <end position="485"/>
    </location>
</feature>
<feature type="region of interest" description="Disordered" evidence="1">
    <location>
        <begin position="675"/>
        <end position="729"/>
    </location>
</feature>
<feature type="compositionally biased region" description="Basic and acidic residues" evidence="1">
    <location>
        <begin position="493"/>
        <end position="510"/>
    </location>
</feature>
<proteinExistence type="predicted"/>
<keyword evidence="3" id="KW-1185">Reference proteome</keyword>
<organism evidence="2 3">
    <name type="scientific">Gossypium trilobum</name>
    <dbReference type="NCBI Taxonomy" id="34281"/>
    <lineage>
        <taxon>Eukaryota</taxon>
        <taxon>Viridiplantae</taxon>
        <taxon>Streptophyta</taxon>
        <taxon>Embryophyta</taxon>
        <taxon>Tracheophyta</taxon>
        <taxon>Spermatophyta</taxon>
        <taxon>Magnoliopsida</taxon>
        <taxon>eudicotyledons</taxon>
        <taxon>Gunneridae</taxon>
        <taxon>Pentapetalae</taxon>
        <taxon>rosids</taxon>
        <taxon>malvids</taxon>
        <taxon>Malvales</taxon>
        <taxon>Malvaceae</taxon>
        <taxon>Malvoideae</taxon>
        <taxon>Gossypium</taxon>
    </lineage>
</organism>
<feature type="region of interest" description="Disordered" evidence="1">
    <location>
        <begin position="429"/>
        <end position="552"/>
    </location>
</feature>
<dbReference type="PANTHER" id="PTHR33870">
    <property type="entry name" value="CARDIOMYOPATHY-ASSOCIATED PROTEIN"/>
    <property type="match status" value="1"/>
</dbReference>
<accession>A0A7J9DNQ3</accession>
<dbReference type="EMBL" id="JABEZW010000004">
    <property type="protein sequence ID" value="MBA0762301.1"/>
    <property type="molecule type" value="Genomic_DNA"/>
</dbReference>
<reference evidence="2 3" key="1">
    <citation type="journal article" date="2019" name="Genome Biol. Evol.">
        <title>Insights into the evolution of the New World diploid cottons (Gossypium, subgenus Houzingenia) based on genome sequencing.</title>
        <authorList>
            <person name="Grover C.E."/>
            <person name="Arick M.A. 2nd"/>
            <person name="Thrash A."/>
            <person name="Conover J.L."/>
            <person name="Sanders W.S."/>
            <person name="Peterson D.G."/>
            <person name="Frelichowski J.E."/>
            <person name="Scheffler J.A."/>
            <person name="Scheffler B.E."/>
            <person name="Wendel J.F."/>
        </authorList>
    </citation>
    <scope>NUCLEOTIDE SEQUENCE [LARGE SCALE GENOMIC DNA]</scope>
    <source>
        <strain evidence="2">8</strain>
        <tissue evidence="2">Leaf</tissue>
    </source>
</reference>
<dbReference type="AlphaFoldDB" id="A0A7J9DNQ3"/>
<evidence type="ECO:0000313" key="3">
    <source>
        <dbReference type="Proteomes" id="UP000593568"/>
    </source>
</evidence>
<feature type="compositionally biased region" description="Basic and acidic residues" evidence="1">
    <location>
        <begin position="708"/>
        <end position="718"/>
    </location>
</feature>
<dbReference type="PANTHER" id="PTHR33870:SF32">
    <property type="match status" value="1"/>
</dbReference>
<evidence type="ECO:0000256" key="1">
    <source>
        <dbReference type="SAM" id="MobiDB-lite"/>
    </source>
</evidence>
<feature type="region of interest" description="Disordered" evidence="1">
    <location>
        <begin position="64"/>
        <end position="122"/>
    </location>
</feature>
<sequence length="729" mass="81614">MCSYPVIVCAYAVIRFYLKAKRKNNEKKSYVDVNRSNGPSLKTLKSVRRNARMEVLEWDRKENEEMNKFSPRSPYGSLISTESGGDASGVETRNDRVLDGSNGGGGQAEVESIQEGEEDNDDRKKGIEWTKHYRENSKEVVQMAVDKNLMNKDAILPSHLAPVMTAKSDLLGGTNDPYEEILQMPGSAPSIWVPKDNPFDLPYDPHEEKPNLAEDSFHQEFMTVNQKEMLFCRHESFCRRTWLTQDSNDAHFNHYYSTQRSLVEDPTDPRFKWQSDKGGDHHHNFSSTVSDVDIVELDESNHENATNSLEGKHEMIREIAMGSPHDIKMEMDSININDSCYTSSSEDSEPVLDQTSKSPEICRDQMQKSLNLLVPPKGKTLHTLPYDFNPSPAERSRLEFNLFYGTYNRHRPTSTCSLASDLQVEVSEVGSPPLTTTGSSIDGESVTYDDSDVDGDIRSDSEVWGEANGEKPKELHDIIEEDPVKVDLSGLKTKPDEPNASHQKPMEELNVKPITQRASSVSDSKSYESKTPLESKKKMEKCQPGDAPNAVQSREKLIENNDSGSKQRFDDPIVMALNQRLLIEQVPENKFSSPRSVLPENILDNEIPLSDSSSNSSLETFKVSNTFKGLGVIYKYRNILYAMLLGLQGVIYVHARDTKGESQILSREKAVPVVEQATGAASTRSEKAAKKEDNHKANDHNIAVETSKPTESEVKPTKPEGNASNAVSK</sequence>
<feature type="compositionally biased region" description="Polar residues" evidence="1">
    <location>
        <begin position="433"/>
        <end position="442"/>
    </location>
</feature>